<name>A0ABY7TGQ3_9SPHN</name>
<sequence>MAFSRPAAPSPRPRAIARWLFVCALFVFAMVVVGGITRLTESGLSMTRWEPISGAVPPLNEAQWNAEFAAYQATPEYQKINRGMALAEFKNIFFWEYLHRLIGRTIGLVFALPLLWFWWRRAIPRDYGPRLVALLALGGLQGAVGWWMVASGLVDRPDVSHFRLATHLLCALFIFAGLIWTALDLLWRGRTARLTGFSILALAVLAVQLMLGAFVAGLDAGFSFNSWPLMDGAIFPAGGWNDAMTTLGNLGSNPIVVQFVHRWFAWLAAAMLVVLALRAQRAGVRGPAHAILTLTAAQIALGIAALLSHVEIVLGVAHQAVGSLLLAATVWAAHGLGRRTA</sequence>
<keyword evidence="9 12" id="KW-0472">Membrane</keyword>
<feature type="transmembrane region" description="Helical" evidence="12">
    <location>
        <begin position="101"/>
        <end position="119"/>
    </location>
</feature>
<feature type="transmembrane region" description="Helical" evidence="12">
    <location>
        <begin position="263"/>
        <end position="279"/>
    </location>
</feature>
<keyword evidence="4 12" id="KW-0479">Metal-binding</keyword>
<keyword evidence="8 12" id="KW-0350">Heme biosynthesis</keyword>
<keyword evidence="6 12" id="KW-0560">Oxidoreductase</keyword>
<evidence type="ECO:0000256" key="8">
    <source>
        <dbReference type="ARBA" id="ARBA00023133"/>
    </source>
</evidence>
<dbReference type="PANTHER" id="PTHR23289:SF2">
    <property type="entry name" value="CYTOCHROME C OXIDASE ASSEMBLY PROTEIN COX15 HOMOLOG"/>
    <property type="match status" value="1"/>
</dbReference>
<dbReference type="PANTHER" id="PTHR23289">
    <property type="entry name" value="CYTOCHROME C OXIDASE ASSEMBLY PROTEIN COX15"/>
    <property type="match status" value="1"/>
</dbReference>
<organism evidence="13 14">
    <name type="scientific">Sphingomonas naphthae</name>
    <dbReference type="NCBI Taxonomy" id="1813468"/>
    <lineage>
        <taxon>Bacteria</taxon>
        <taxon>Pseudomonadati</taxon>
        <taxon>Pseudomonadota</taxon>
        <taxon>Alphaproteobacteria</taxon>
        <taxon>Sphingomonadales</taxon>
        <taxon>Sphingomonadaceae</taxon>
        <taxon>Sphingomonas</taxon>
    </lineage>
</organism>
<feature type="transmembrane region" description="Helical" evidence="12">
    <location>
        <begin position="291"/>
        <end position="310"/>
    </location>
</feature>
<comment type="cofactor">
    <cofactor evidence="1 12">
        <name>heme b</name>
        <dbReference type="ChEBI" id="CHEBI:60344"/>
    </cofactor>
</comment>
<evidence type="ECO:0000256" key="6">
    <source>
        <dbReference type="ARBA" id="ARBA00023002"/>
    </source>
</evidence>
<keyword evidence="7 12" id="KW-0408">Iron</keyword>
<accession>A0ABY7TGQ3</accession>
<evidence type="ECO:0000256" key="10">
    <source>
        <dbReference type="ARBA" id="ARBA00044501"/>
    </source>
</evidence>
<keyword evidence="12" id="KW-1003">Cell membrane</keyword>
<dbReference type="EMBL" id="CP117411">
    <property type="protein sequence ID" value="WCT72406.1"/>
    <property type="molecule type" value="Genomic_DNA"/>
</dbReference>
<proteinExistence type="inferred from homology"/>
<comment type="pathway">
    <text evidence="10 12">Porphyrin-containing compound metabolism; heme A biosynthesis; heme A from heme O: step 1/1.</text>
</comment>
<feature type="binding site" description="axial binding residue" evidence="12">
    <location>
        <position position="261"/>
    </location>
    <ligand>
        <name>heme</name>
        <dbReference type="ChEBI" id="CHEBI:30413"/>
    </ligand>
    <ligandPart>
        <name>Fe</name>
        <dbReference type="ChEBI" id="CHEBI:18248"/>
    </ligandPart>
</feature>
<dbReference type="HAMAP" id="MF_01665">
    <property type="entry name" value="HemeA_synth_type2"/>
    <property type="match status" value="1"/>
</dbReference>
<dbReference type="InterPro" id="IPR003780">
    <property type="entry name" value="COX15/CtaA_fam"/>
</dbReference>
<evidence type="ECO:0000256" key="3">
    <source>
        <dbReference type="ARBA" id="ARBA00022692"/>
    </source>
</evidence>
<dbReference type="RefSeq" id="WP_273686366.1">
    <property type="nucleotide sequence ID" value="NZ_CP117411.1"/>
</dbReference>
<feature type="binding site" description="axial binding residue" evidence="12">
    <location>
        <position position="318"/>
    </location>
    <ligand>
        <name>heme</name>
        <dbReference type="ChEBI" id="CHEBI:30413"/>
    </ligand>
    <ligandPart>
        <name>Fe</name>
        <dbReference type="ChEBI" id="CHEBI:18248"/>
    </ligandPart>
</feature>
<dbReference type="Proteomes" id="UP001220395">
    <property type="component" value="Chromosome"/>
</dbReference>
<keyword evidence="3 12" id="KW-0812">Transmembrane</keyword>
<dbReference type="EC" id="1.17.99.9" evidence="12"/>
<evidence type="ECO:0000313" key="14">
    <source>
        <dbReference type="Proteomes" id="UP001220395"/>
    </source>
</evidence>
<feature type="transmembrane region" description="Helical" evidence="12">
    <location>
        <begin position="131"/>
        <end position="149"/>
    </location>
</feature>
<evidence type="ECO:0000256" key="7">
    <source>
        <dbReference type="ARBA" id="ARBA00023004"/>
    </source>
</evidence>
<evidence type="ECO:0000256" key="1">
    <source>
        <dbReference type="ARBA" id="ARBA00001970"/>
    </source>
</evidence>
<reference evidence="13 14" key="1">
    <citation type="submission" date="2023-02" db="EMBL/GenBank/DDBJ databases">
        <title>Genome sequence of Sphingomonas naphthae.</title>
        <authorList>
            <person name="Kim S."/>
            <person name="Heo J."/>
            <person name="Kwon S.-W."/>
        </authorList>
    </citation>
    <scope>NUCLEOTIDE SEQUENCE [LARGE SCALE GENOMIC DNA]</scope>
    <source>
        <strain evidence="13 14">KACC 18716</strain>
    </source>
</reference>
<evidence type="ECO:0000256" key="11">
    <source>
        <dbReference type="ARBA" id="ARBA00048044"/>
    </source>
</evidence>
<protein>
    <recommendedName>
        <fullName evidence="12">Heme A synthase</fullName>
        <shortName evidence="12">HAS</shortName>
        <ecNumber evidence="12">1.17.99.9</ecNumber>
    </recommendedName>
    <alternativeName>
        <fullName evidence="12">Cytochrome aa3-controlling protein</fullName>
    </alternativeName>
</protein>
<feature type="transmembrane region" description="Helical" evidence="12">
    <location>
        <begin position="199"/>
        <end position="218"/>
    </location>
</feature>
<evidence type="ECO:0000256" key="5">
    <source>
        <dbReference type="ARBA" id="ARBA00022989"/>
    </source>
</evidence>
<keyword evidence="14" id="KW-1185">Reference proteome</keyword>
<feature type="transmembrane region" description="Helical" evidence="12">
    <location>
        <begin position="20"/>
        <end position="39"/>
    </location>
</feature>
<comment type="catalytic activity">
    <reaction evidence="11">
        <text>Fe(II)-heme o + 2 A + H2O = Fe(II)-heme a + 2 AH2</text>
        <dbReference type="Rhea" id="RHEA:63388"/>
        <dbReference type="ChEBI" id="CHEBI:13193"/>
        <dbReference type="ChEBI" id="CHEBI:15377"/>
        <dbReference type="ChEBI" id="CHEBI:17499"/>
        <dbReference type="ChEBI" id="CHEBI:60530"/>
        <dbReference type="ChEBI" id="CHEBI:61715"/>
        <dbReference type="EC" id="1.17.99.9"/>
    </reaction>
    <physiologicalReaction direction="left-to-right" evidence="11">
        <dbReference type="Rhea" id="RHEA:63389"/>
    </physiologicalReaction>
</comment>
<feature type="transmembrane region" description="Helical" evidence="12">
    <location>
        <begin position="164"/>
        <end position="187"/>
    </location>
</feature>
<evidence type="ECO:0000256" key="2">
    <source>
        <dbReference type="ARBA" id="ARBA00004141"/>
    </source>
</evidence>
<comment type="subcellular location">
    <subcellularLocation>
        <location evidence="12">Cell membrane</location>
        <topology evidence="12">Multi-pass membrane protein</topology>
    </subcellularLocation>
    <subcellularLocation>
        <location evidence="2">Membrane</location>
        <topology evidence="2">Multi-pass membrane protein</topology>
    </subcellularLocation>
</comment>
<dbReference type="InterPro" id="IPR023754">
    <property type="entry name" value="HemeA_Synthase_type2"/>
</dbReference>
<comment type="function">
    <text evidence="12">Catalyzes the conversion of heme O to heme A by two successive hydroxylations of the methyl group at C8. The first hydroxylation forms heme I, the second hydroxylation results in an unstable dihydroxymethyl group, which spontaneously dehydrates, resulting in the formyl group of heme A.</text>
</comment>
<evidence type="ECO:0000256" key="12">
    <source>
        <dbReference type="HAMAP-Rule" id="MF_01665"/>
    </source>
</evidence>
<evidence type="ECO:0000256" key="4">
    <source>
        <dbReference type="ARBA" id="ARBA00022723"/>
    </source>
</evidence>
<comment type="subunit">
    <text evidence="12">Interacts with CtaB.</text>
</comment>
<keyword evidence="5 12" id="KW-1133">Transmembrane helix</keyword>
<dbReference type="Pfam" id="PF02628">
    <property type="entry name" value="COX15-CtaA"/>
    <property type="match status" value="1"/>
</dbReference>
<evidence type="ECO:0000256" key="9">
    <source>
        <dbReference type="ARBA" id="ARBA00023136"/>
    </source>
</evidence>
<evidence type="ECO:0000313" key="13">
    <source>
        <dbReference type="EMBL" id="WCT72406.1"/>
    </source>
</evidence>
<comment type="similarity">
    <text evidence="12">Belongs to the COX15/CtaA family. Type 2 subfamily.</text>
</comment>
<gene>
    <name evidence="12" type="primary">ctaA</name>
    <name evidence="13" type="ORF">PQ455_12245</name>
</gene>
<feature type="transmembrane region" description="Helical" evidence="12">
    <location>
        <begin position="316"/>
        <end position="336"/>
    </location>
</feature>